<evidence type="ECO:0000259" key="1">
    <source>
        <dbReference type="Pfam" id="PF01402"/>
    </source>
</evidence>
<dbReference type="PANTHER" id="PTHR36215:SF1">
    <property type="entry name" value="BLL4998 PROTEIN"/>
    <property type="match status" value="1"/>
</dbReference>
<dbReference type="InterPro" id="IPR013321">
    <property type="entry name" value="Arc_rbn_hlx_hlx"/>
</dbReference>
<organism evidence="2 4">
    <name type="scientific">Saccharolobus shibatae</name>
    <dbReference type="NCBI Taxonomy" id="2286"/>
    <lineage>
        <taxon>Archaea</taxon>
        <taxon>Thermoproteota</taxon>
        <taxon>Thermoprotei</taxon>
        <taxon>Sulfolobales</taxon>
        <taxon>Sulfolobaceae</taxon>
        <taxon>Saccharolobus</taxon>
    </lineage>
</organism>
<dbReference type="AlphaFoldDB" id="A0A8F5BXJ4"/>
<name>A0A8F5BXJ4_9CREN</name>
<dbReference type="GO" id="GO:0006355">
    <property type="term" value="P:regulation of DNA-templated transcription"/>
    <property type="evidence" value="ECO:0007669"/>
    <property type="project" value="InterPro"/>
</dbReference>
<dbReference type="InterPro" id="IPR010985">
    <property type="entry name" value="Ribbon_hlx_hlx"/>
</dbReference>
<accession>A0A8F5BXJ4</accession>
<dbReference type="InterPro" id="IPR002145">
    <property type="entry name" value="CopG"/>
</dbReference>
<sequence>MKIITVKLPEQFLEAIDELVNTGRYGSRSEVIRAAIGDFIRKELWVTTEE</sequence>
<protein>
    <recommendedName>
        <fullName evidence="1">Ribbon-helix-helix protein CopG domain-containing protein</fullName>
    </recommendedName>
</protein>
<dbReference type="EMBL" id="CP077713">
    <property type="protein sequence ID" value="QXJ36422.1"/>
    <property type="molecule type" value="Genomic_DNA"/>
</dbReference>
<dbReference type="RefSeq" id="WP_012711661.1">
    <property type="nucleotide sequence ID" value="NZ_CP077713.1"/>
</dbReference>
<dbReference type="Proteomes" id="UP000693941">
    <property type="component" value="Chromosome"/>
</dbReference>
<keyword evidence="5" id="KW-1185">Reference proteome</keyword>
<proteinExistence type="predicted"/>
<dbReference type="CDD" id="cd22231">
    <property type="entry name" value="RHH_NikR_HicB-like"/>
    <property type="match status" value="1"/>
</dbReference>
<dbReference type="Proteomes" id="UP000694036">
    <property type="component" value="Chromosome"/>
</dbReference>
<evidence type="ECO:0000313" key="2">
    <source>
        <dbReference type="EMBL" id="QXJ33307.1"/>
    </source>
</evidence>
<dbReference type="Gene3D" id="1.10.1220.10">
    <property type="entry name" value="Met repressor-like"/>
    <property type="match status" value="1"/>
</dbReference>
<reference evidence="2 5" key="1">
    <citation type="journal article" date="2021" name="Environ. Microbiol.">
        <title>New insights into the diversity and evolution of the archaeal mobilome from three complete genomes of Saccharolobus shibatae.</title>
        <authorList>
            <person name="Medvedeva S."/>
            <person name="Brandt D."/>
            <person name="Cvirkaite-Krupovic V."/>
            <person name="Liu Y."/>
            <person name="Severinov K."/>
            <person name="Ishino S."/>
            <person name="Ishino Y."/>
            <person name="Prangishvili D."/>
            <person name="Kalinowski J."/>
            <person name="Krupovic M."/>
        </authorList>
    </citation>
    <scope>NUCLEOTIDE SEQUENCE</scope>
    <source>
        <strain evidence="2">BEU9</strain>
        <strain evidence="3 5">S38A</strain>
    </source>
</reference>
<dbReference type="GeneID" id="15298084"/>
<evidence type="ECO:0000313" key="5">
    <source>
        <dbReference type="Proteomes" id="UP000694036"/>
    </source>
</evidence>
<dbReference type="EMBL" id="CP077715">
    <property type="protein sequence ID" value="QXJ33307.1"/>
    <property type="molecule type" value="Genomic_DNA"/>
</dbReference>
<gene>
    <name evidence="2" type="ORF">J5U21_02980</name>
    <name evidence="3" type="ORF">J5U22_02991</name>
</gene>
<evidence type="ECO:0000313" key="4">
    <source>
        <dbReference type="Proteomes" id="UP000693941"/>
    </source>
</evidence>
<feature type="domain" description="Ribbon-helix-helix protein CopG" evidence="1">
    <location>
        <begin position="2"/>
        <end position="42"/>
    </location>
</feature>
<dbReference type="Pfam" id="PF01402">
    <property type="entry name" value="RHH_1"/>
    <property type="match status" value="1"/>
</dbReference>
<dbReference type="SUPFAM" id="SSF47598">
    <property type="entry name" value="Ribbon-helix-helix"/>
    <property type="match status" value="1"/>
</dbReference>
<dbReference type="PANTHER" id="PTHR36215">
    <property type="entry name" value="BLL4998 PROTEIN"/>
    <property type="match status" value="1"/>
</dbReference>
<evidence type="ECO:0000313" key="3">
    <source>
        <dbReference type="EMBL" id="QXJ36422.1"/>
    </source>
</evidence>